<protein>
    <recommendedName>
        <fullName evidence="2">ABC transporter ATPase</fullName>
    </recommendedName>
</protein>
<evidence type="ECO:0008006" key="2">
    <source>
        <dbReference type="Google" id="ProtNLM"/>
    </source>
</evidence>
<name>A0A381NEF4_9ZZZZ</name>
<proteinExistence type="predicted"/>
<organism evidence="1">
    <name type="scientific">marine metagenome</name>
    <dbReference type="NCBI Taxonomy" id="408172"/>
    <lineage>
        <taxon>unclassified sequences</taxon>
        <taxon>metagenomes</taxon>
        <taxon>ecological metagenomes</taxon>
    </lineage>
</organism>
<accession>A0A381NEF4</accession>
<sequence>MNVKFEELPEDSRIWVYQSNRRFSEEEISEISIELEGFLESWTSHAKPIRSAFQIKYNRFIFIAVDKDFETSGCSIDSSVSFIQSLEKKYKVDLLDKMNVAYKTDNEIGFASLADFKNLLKNKSINEDTIVFNNLVSNIFEYNSNWETSIKNSWHSRFL</sequence>
<reference evidence="1" key="1">
    <citation type="submission" date="2018-05" db="EMBL/GenBank/DDBJ databases">
        <authorList>
            <person name="Lanie J.A."/>
            <person name="Ng W.-L."/>
            <person name="Kazmierczak K.M."/>
            <person name="Andrzejewski T.M."/>
            <person name="Davidsen T.M."/>
            <person name="Wayne K.J."/>
            <person name="Tettelin H."/>
            <person name="Glass J.I."/>
            <person name="Rusch D."/>
            <person name="Podicherti R."/>
            <person name="Tsui H.-C.T."/>
            <person name="Winkler M.E."/>
        </authorList>
    </citation>
    <scope>NUCLEOTIDE SEQUENCE</scope>
</reference>
<evidence type="ECO:0000313" key="1">
    <source>
        <dbReference type="EMBL" id="SUZ51913.1"/>
    </source>
</evidence>
<dbReference type="AlphaFoldDB" id="A0A381NEF4"/>
<gene>
    <name evidence="1" type="ORF">METZ01_LOCUS4767</name>
</gene>
<dbReference type="EMBL" id="UINC01000245">
    <property type="protein sequence ID" value="SUZ51913.1"/>
    <property type="molecule type" value="Genomic_DNA"/>
</dbReference>